<protein>
    <recommendedName>
        <fullName evidence="2">DNA-directed DNA polymerase</fullName>
    </recommendedName>
</protein>
<proteinExistence type="predicted"/>
<sequence length="441" mass="50430">MPRYTSPILTLYMATLERLKRLYHSFVAVPSEKKLSRNKTLSSRLLAKEQTFTTDESIVSARPSTSDINRQSNHIFDYAPRTNTDDSTIVRETGRTYSRFNTLGRDILVRFKPLFANKTRPDIHIQHAFNGREIEILGRKVDGYCELTREILEFDGCFFHGCTCLSNHDVTITGTKELTELLECTLLRDRALRAAVYTEAALPLDTVNVPIATYVTTGARIQLYSYLRHLGGSCLYCDTDSIISVIRPTDTYTIPTVTDGSIPSIRLECGRLRQMQIRRPDIENIIKWNLLVQKLCPAKSDVIVDFQGLKDEDNTFIIKECSVLAICGSVIHHWTFKSPYSFSKLPRHIQKQCDWLAHNHNGLQWDDGDMNGESETTHKIPIAGPQVLSRRPVDRGRRKVKRKRTLVRRQPVPPRFLSDEVTYESALIKDSPEKEGWVEGE</sequence>
<accession>A0A7R9IRN0</accession>
<evidence type="ECO:0000313" key="1">
    <source>
        <dbReference type="EMBL" id="CAD7463336.1"/>
    </source>
</evidence>
<dbReference type="Gene3D" id="3.90.1600.10">
    <property type="entry name" value="Palm domain of DNA polymerase"/>
    <property type="match status" value="1"/>
</dbReference>
<dbReference type="AlphaFoldDB" id="A0A7R9IRN0"/>
<gene>
    <name evidence="1" type="ORF">TTEB3V08_LOCUS11222</name>
</gene>
<dbReference type="InterPro" id="IPR023211">
    <property type="entry name" value="DNA_pol_palm_dom_sf"/>
</dbReference>
<dbReference type="EMBL" id="OE007796">
    <property type="protein sequence ID" value="CAD7463336.1"/>
    <property type="molecule type" value="Genomic_DNA"/>
</dbReference>
<dbReference type="InterPro" id="IPR043502">
    <property type="entry name" value="DNA/RNA_pol_sf"/>
</dbReference>
<name>A0A7R9IRN0_9NEOP</name>
<dbReference type="SUPFAM" id="SSF56672">
    <property type="entry name" value="DNA/RNA polymerases"/>
    <property type="match status" value="1"/>
</dbReference>
<dbReference type="GO" id="GO:0071897">
    <property type="term" value="P:DNA biosynthetic process"/>
    <property type="evidence" value="ECO:0007669"/>
    <property type="project" value="UniProtKB-ARBA"/>
</dbReference>
<organism evidence="1">
    <name type="scientific">Timema tahoe</name>
    <dbReference type="NCBI Taxonomy" id="61484"/>
    <lineage>
        <taxon>Eukaryota</taxon>
        <taxon>Metazoa</taxon>
        <taxon>Ecdysozoa</taxon>
        <taxon>Arthropoda</taxon>
        <taxon>Hexapoda</taxon>
        <taxon>Insecta</taxon>
        <taxon>Pterygota</taxon>
        <taxon>Neoptera</taxon>
        <taxon>Polyneoptera</taxon>
        <taxon>Phasmatodea</taxon>
        <taxon>Timematodea</taxon>
        <taxon>Timematoidea</taxon>
        <taxon>Timematidae</taxon>
        <taxon>Timema</taxon>
    </lineage>
</organism>
<reference evidence="1" key="1">
    <citation type="submission" date="2020-11" db="EMBL/GenBank/DDBJ databases">
        <authorList>
            <person name="Tran Van P."/>
        </authorList>
    </citation>
    <scope>NUCLEOTIDE SEQUENCE</scope>
</reference>
<evidence type="ECO:0008006" key="2">
    <source>
        <dbReference type="Google" id="ProtNLM"/>
    </source>
</evidence>